<sequence>MDPLKTRCLSEVKLLYVRACKHPNNCYRHGETKEQREPIRKRHLAESTDAPGEREQSSGQVMLIRIVLGAEEKCHSQCQVVVSAVEMEVIVRCSCHFSTPKIIGSLAVICDKNVWVRRVYFGGLQRGLTQHSRGLCIFRNTGLLRCTAESISIFITHWWFVDKRLISYTTVGIQESVLEKHLKVHVWLLLYLILTLTKISVFGRDAVGLNLMASGRVWVVGPLRTGAGLMCALSEINILVDLFHIEILQIAKVSSSINIWQRQTDIFFVHFLVLICKPAYVFGRRLLVCITQDFGDHTMTVFGRSVRVCLEDLPCCLWNIGHGAEGDSALSFNSEGLPCSWRNVGHGAEEKDSALIFNSEGLHNVFTQQSSKKEAPLTYKKIRLSSLHYIS</sequence>
<evidence type="ECO:0000256" key="1">
    <source>
        <dbReference type="SAM" id="MobiDB-lite"/>
    </source>
</evidence>
<feature type="region of interest" description="Disordered" evidence="1">
    <location>
        <begin position="31"/>
        <end position="57"/>
    </location>
</feature>
<accession>A0AAV7WZN6</accession>
<gene>
    <name evidence="2" type="ORF">ONE63_011326</name>
</gene>
<dbReference type="EMBL" id="JAPTSV010000786">
    <property type="protein sequence ID" value="KAJ1519084.1"/>
    <property type="molecule type" value="Genomic_DNA"/>
</dbReference>
<dbReference type="Proteomes" id="UP001075354">
    <property type="component" value="Unassembled WGS sequence"/>
</dbReference>
<evidence type="ECO:0000313" key="3">
    <source>
        <dbReference type="Proteomes" id="UP001075354"/>
    </source>
</evidence>
<keyword evidence="3" id="KW-1185">Reference proteome</keyword>
<evidence type="ECO:0000313" key="2">
    <source>
        <dbReference type="EMBL" id="KAJ1519084.1"/>
    </source>
</evidence>
<organism evidence="2 3">
    <name type="scientific">Megalurothrips usitatus</name>
    <name type="common">bean blossom thrips</name>
    <dbReference type="NCBI Taxonomy" id="439358"/>
    <lineage>
        <taxon>Eukaryota</taxon>
        <taxon>Metazoa</taxon>
        <taxon>Ecdysozoa</taxon>
        <taxon>Arthropoda</taxon>
        <taxon>Hexapoda</taxon>
        <taxon>Insecta</taxon>
        <taxon>Pterygota</taxon>
        <taxon>Neoptera</taxon>
        <taxon>Paraneoptera</taxon>
        <taxon>Thysanoptera</taxon>
        <taxon>Terebrantia</taxon>
        <taxon>Thripoidea</taxon>
        <taxon>Thripidae</taxon>
        <taxon>Megalurothrips</taxon>
    </lineage>
</organism>
<reference evidence="2" key="1">
    <citation type="submission" date="2022-12" db="EMBL/GenBank/DDBJ databases">
        <title>Chromosome-level genome assembly of the bean flower thrips Megalurothrips usitatus.</title>
        <authorList>
            <person name="Ma L."/>
            <person name="Liu Q."/>
            <person name="Li H."/>
            <person name="Cai W."/>
        </authorList>
    </citation>
    <scope>NUCLEOTIDE SEQUENCE</scope>
    <source>
        <strain evidence="2">Cailab_2022a</strain>
    </source>
</reference>
<comment type="caution">
    <text evidence="2">The sequence shown here is derived from an EMBL/GenBank/DDBJ whole genome shotgun (WGS) entry which is preliminary data.</text>
</comment>
<dbReference type="AlphaFoldDB" id="A0AAV7WZN6"/>
<name>A0AAV7WZN6_9NEOP</name>
<protein>
    <submittedName>
        <fullName evidence="2">Uncharacterized protein</fullName>
    </submittedName>
</protein>
<proteinExistence type="predicted"/>